<evidence type="ECO:0000256" key="1">
    <source>
        <dbReference type="ARBA" id="ARBA00008007"/>
    </source>
</evidence>
<evidence type="ECO:0000313" key="3">
    <source>
        <dbReference type="EMBL" id="TCS86871.1"/>
    </source>
</evidence>
<name>A0A4R3KT09_9SPHI</name>
<accession>A0A4R3KT09</accession>
<comment type="similarity">
    <text evidence="1">Belongs to the ComF/GntX family.</text>
</comment>
<dbReference type="Pfam" id="PF00156">
    <property type="entry name" value="Pribosyltran"/>
    <property type="match status" value="1"/>
</dbReference>
<dbReference type="Proteomes" id="UP000295807">
    <property type="component" value="Unassembled WGS sequence"/>
</dbReference>
<dbReference type="SUPFAM" id="SSF53271">
    <property type="entry name" value="PRTase-like"/>
    <property type="match status" value="1"/>
</dbReference>
<dbReference type="EMBL" id="SMAD01000006">
    <property type="protein sequence ID" value="TCS86871.1"/>
    <property type="molecule type" value="Genomic_DNA"/>
</dbReference>
<dbReference type="PANTHER" id="PTHR47505">
    <property type="entry name" value="DNA UTILIZATION PROTEIN YHGH"/>
    <property type="match status" value="1"/>
</dbReference>
<evidence type="ECO:0000259" key="2">
    <source>
        <dbReference type="Pfam" id="PF00156"/>
    </source>
</evidence>
<dbReference type="OrthoDB" id="9779910at2"/>
<evidence type="ECO:0000313" key="4">
    <source>
        <dbReference type="Proteomes" id="UP000295807"/>
    </source>
</evidence>
<sequence length="232" mass="25831">MKNLKDYFSDFISLAFPDICQACGAGLYKQEHVLCTYCSQHLPYTNFHLDRENNTAKQFWGRVDINAAASFLYFKKGERVQHLLHQLKYRKQTEVGFYLGKRYGTMLKESSGFAEADIICPLPLHKASLKKRGYNQSEYFASGLGAAMQKEVDSTLLCRPEIAESQTKKSRFDRFLNVKKAFSVQDALRLAGRHVLLVDDVITTGATLAACASAILGVAGTRVSIATIACAP</sequence>
<dbReference type="InterPro" id="IPR051910">
    <property type="entry name" value="ComF/GntX_DNA_util-trans"/>
</dbReference>
<dbReference type="PANTHER" id="PTHR47505:SF1">
    <property type="entry name" value="DNA UTILIZATION PROTEIN YHGH"/>
    <property type="match status" value="1"/>
</dbReference>
<reference evidence="3 4" key="1">
    <citation type="submission" date="2019-03" db="EMBL/GenBank/DDBJ databases">
        <title>Genomic Encyclopedia of Type Strains, Phase IV (KMG-IV): sequencing the most valuable type-strain genomes for metagenomic binning, comparative biology and taxonomic classification.</title>
        <authorList>
            <person name="Goeker M."/>
        </authorList>
    </citation>
    <scope>NUCLEOTIDE SEQUENCE [LARGE SCALE GENOMIC DNA]</scope>
    <source>
        <strain evidence="3 4">DSM 21100</strain>
    </source>
</reference>
<dbReference type="Gene3D" id="3.40.50.2020">
    <property type="match status" value="1"/>
</dbReference>
<comment type="caution">
    <text evidence="3">The sequence shown here is derived from an EMBL/GenBank/DDBJ whole genome shotgun (WGS) entry which is preliminary data.</text>
</comment>
<keyword evidence="4" id="KW-1185">Reference proteome</keyword>
<dbReference type="InterPro" id="IPR029057">
    <property type="entry name" value="PRTase-like"/>
</dbReference>
<dbReference type="AlphaFoldDB" id="A0A4R3KT09"/>
<organism evidence="3 4">
    <name type="scientific">Anseongella ginsenosidimutans</name>
    <dbReference type="NCBI Taxonomy" id="496056"/>
    <lineage>
        <taxon>Bacteria</taxon>
        <taxon>Pseudomonadati</taxon>
        <taxon>Bacteroidota</taxon>
        <taxon>Sphingobacteriia</taxon>
        <taxon>Sphingobacteriales</taxon>
        <taxon>Sphingobacteriaceae</taxon>
        <taxon>Anseongella</taxon>
    </lineage>
</organism>
<feature type="domain" description="Phosphoribosyltransferase" evidence="2">
    <location>
        <begin position="173"/>
        <end position="229"/>
    </location>
</feature>
<gene>
    <name evidence="3" type="ORF">EDD80_106182</name>
</gene>
<dbReference type="InterPro" id="IPR000836">
    <property type="entry name" value="PRTase_dom"/>
</dbReference>
<proteinExistence type="inferred from homology"/>
<protein>
    <submittedName>
        <fullName evidence="3">ComF family protein</fullName>
    </submittedName>
</protein>
<dbReference type="RefSeq" id="WP_132129427.1">
    <property type="nucleotide sequence ID" value="NZ_CP042432.1"/>
</dbReference>
<dbReference type="CDD" id="cd06223">
    <property type="entry name" value="PRTases_typeI"/>
    <property type="match status" value="1"/>
</dbReference>